<dbReference type="PROSITE" id="PS51335">
    <property type="entry name" value="ELMO"/>
    <property type="match status" value="1"/>
</dbReference>
<feature type="domain" description="ELMO" evidence="13">
    <location>
        <begin position="88"/>
        <end position="249"/>
    </location>
</feature>
<dbReference type="PROSITE" id="PS51217">
    <property type="entry name" value="UVRD_HELICASE_CTER"/>
    <property type="match status" value="1"/>
</dbReference>
<dbReference type="PANTHER" id="PTHR11070:SF61">
    <property type="entry name" value="DNA 3'-5' HELICASE"/>
    <property type="match status" value="1"/>
</dbReference>
<keyword evidence="3 10" id="KW-0378">Hydrolase</keyword>
<keyword evidence="15" id="KW-1185">Reference proteome</keyword>
<feature type="binding site" evidence="10">
    <location>
        <begin position="484"/>
        <end position="491"/>
    </location>
    <ligand>
        <name>ATP</name>
        <dbReference type="ChEBI" id="CHEBI:30616"/>
    </ligand>
</feature>
<dbReference type="Gene3D" id="1.10.486.10">
    <property type="entry name" value="PCRA, domain 4"/>
    <property type="match status" value="2"/>
</dbReference>
<dbReference type="InterPro" id="IPR014017">
    <property type="entry name" value="DNA_helicase_UvrD-like_C"/>
</dbReference>
<evidence type="ECO:0000259" key="11">
    <source>
        <dbReference type="PROSITE" id="PS51198"/>
    </source>
</evidence>
<dbReference type="PANTHER" id="PTHR11070">
    <property type="entry name" value="UVRD / RECB / PCRA DNA HELICASE FAMILY MEMBER"/>
    <property type="match status" value="1"/>
</dbReference>
<keyword evidence="5 10" id="KW-0067">ATP-binding</keyword>
<dbReference type="InterPro" id="IPR014016">
    <property type="entry name" value="UvrD-like_ATP-bd"/>
</dbReference>
<keyword evidence="4 10" id="KW-0347">Helicase</keyword>
<evidence type="ECO:0000256" key="10">
    <source>
        <dbReference type="PROSITE-ProRule" id="PRU00560"/>
    </source>
</evidence>
<dbReference type="EC" id="5.6.2.4" evidence="8"/>
<dbReference type="GO" id="GO:0043138">
    <property type="term" value="F:3'-5' DNA helicase activity"/>
    <property type="evidence" value="ECO:0007669"/>
    <property type="project" value="UniProtKB-EC"/>
</dbReference>
<dbReference type="CDD" id="cd18807">
    <property type="entry name" value="SF1_C_UvrD"/>
    <property type="match status" value="1"/>
</dbReference>
<evidence type="ECO:0000256" key="7">
    <source>
        <dbReference type="ARBA" id="ARBA00034617"/>
    </source>
</evidence>
<feature type="domain" description="UvrD-like helicase ATP-binding" evidence="11">
    <location>
        <begin position="463"/>
        <end position="759"/>
    </location>
</feature>
<evidence type="ECO:0000256" key="9">
    <source>
        <dbReference type="ARBA" id="ARBA00048988"/>
    </source>
</evidence>
<evidence type="ECO:0000256" key="6">
    <source>
        <dbReference type="ARBA" id="ARBA00023235"/>
    </source>
</evidence>
<dbReference type="GO" id="GO:0016787">
    <property type="term" value="F:hydrolase activity"/>
    <property type="evidence" value="ECO:0007669"/>
    <property type="project" value="UniProtKB-UniRule"/>
</dbReference>
<keyword evidence="6" id="KW-0413">Isomerase</keyword>
<protein>
    <recommendedName>
        <fullName evidence="8">DNA 3'-5' helicase</fullName>
        <ecNumber evidence="8">5.6.2.4</ecNumber>
    </recommendedName>
</protein>
<evidence type="ECO:0000256" key="2">
    <source>
        <dbReference type="ARBA" id="ARBA00022741"/>
    </source>
</evidence>
<dbReference type="InterPro" id="IPR013986">
    <property type="entry name" value="DExx_box_DNA_helicase_dom_sf"/>
</dbReference>
<comment type="caution">
    <text evidence="14">The sequence shown here is derived from an EMBL/GenBank/DDBJ whole genome shotgun (WGS) entry which is preliminary data.</text>
</comment>
<dbReference type="OrthoDB" id="1470711at2759"/>
<dbReference type="EMBL" id="JADFTS010000003">
    <property type="protein sequence ID" value="KAF9614507.1"/>
    <property type="molecule type" value="Genomic_DNA"/>
</dbReference>
<evidence type="ECO:0000256" key="3">
    <source>
        <dbReference type="ARBA" id="ARBA00022801"/>
    </source>
</evidence>
<dbReference type="Pfam" id="PF13361">
    <property type="entry name" value="UvrD_C"/>
    <property type="match status" value="1"/>
</dbReference>
<organism evidence="14 15">
    <name type="scientific">Coptis chinensis</name>
    <dbReference type="NCBI Taxonomy" id="261450"/>
    <lineage>
        <taxon>Eukaryota</taxon>
        <taxon>Viridiplantae</taxon>
        <taxon>Streptophyta</taxon>
        <taxon>Embryophyta</taxon>
        <taxon>Tracheophyta</taxon>
        <taxon>Spermatophyta</taxon>
        <taxon>Magnoliopsida</taxon>
        <taxon>Ranunculales</taxon>
        <taxon>Ranunculaceae</taxon>
        <taxon>Coptidoideae</taxon>
        <taxon>Coptis</taxon>
    </lineage>
</organism>
<evidence type="ECO:0000256" key="1">
    <source>
        <dbReference type="ARBA" id="ARBA00009922"/>
    </source>
</evidence>
<comment type="similarity">
    <text evidence="1">Belongs to the helicase family. UvrD subfamily.</text>
</comment>
<dbReference type="Pfam" id="PF04727">
    <property type="entry name" value="ELMO_CED12"/>
    <property type="match status" value="1"/>
</dbReference>
<dbReference type="Pfam" id="PF00580">
    <property type="entry name" value="UvrD-helicase"/>
    <property type="match status" value="1"/>
</dbReference>
<dbReference type="GO" id="GO:0005524">
    <property type="term" value="F:ATP binding"/>
    <property type="evidence" value="ECO:0007669"/>
    <property type="project" value="UniProtKB-UniRule"/>
</dbReference>
<dbReference type="GO" id="GO:0005634">
    <property type="term" value="C:nucleus"/>
    <property type="evidence" value="ECO:0007669"/>
    <property type="project" value="TreeGrafter"/>
</dbReference>
<dbReference type="CDD" id="cd17932">
    <property type="entry name" value="DEXQc_UvrD"/>
    <property type="match status" value="1"/>
</dbReference>
<dbReference type="Proteomes" id="UP000631114">
    <property type="component" value="Unassembled WGS sequence"/>
</dbReference>
<evidence type="ECO:0000313" key="15">
    <source>
        <dbReference type="Proteomes" id="UP000631114"/>
    </source>
</evidence>
<accession>A0A835ID44</accession>
<dbReference type="PROSITE" id="PS51198">
    <property type="entry name" value="UVRD_HELICASE_ATP_BIND"/>
    <property type="match status" value="1"/>
</dbReference>
<dbReference type="GO" id="GO:0000725">
    <property type="term" value="P:recombinational repair"/>
    <property type="evidence" value="ECO:0007669"/>
    <property type="project" value="TreeGrafter"/>
</dbReference>
<name>A0A835ID44_9MAGN</name>
<evidence type="ECO:0000256" key="8">
    <source>
        <dbReference type="ARBA" id="ARBA00034808"/>
    </source>
</evidence>
<dbReference type="Gene3D" id="1.10.10.160">
    <property type="match status" value="1"/>
</dbReference>
<dbReference type="Gene3D" id="3.40.50.300">
    <property type="entry name" value="P-loop containing nucleotide triphosphate hydrolases"/>
    <property type="match status" value="3"/>
</dbReference>
<evidence type="ECO:0000259" key="13">
    <source>
        <dbReference type="PROSITE" id="PS51335"/>
    </source>
</evidence>
<dbReference type="InterPro" id="IPR027417">
    <property type="entry name" value="P-loop_NTPase"/>
</dbReference>
<reference evidence="14 15" key="1">
    <citation type="submission" date="2020-10" db="EMBL/GenBank/DDBJ databases">
        <title>The Coptis chinensis genome and diversification of protoberbering-type alkaloids.</title>
        <authorList>
            <person name="Wang B."/>
            <person name="Shu S."/>
            <person name="Song C."/>
            <person name="Liu Y."/>
        </authorList>
    </citation>
    <scope>NUCLEOTIDE SEQUENCE [LARGE SCALE GENOMIC DNA]</scope>
    <source>
        <strain evidence="14">HL-2020</strain>
        <tissue evidence="14">Leaf</tissue>
    </source>
</reference>
<proteinExistence type="inferred from homology"/>
<dbReference type="InterPro" id="IPR006816">
    <property type="entry name" value="ELMO_dom"/>
</dbReference>
<dbReference type="GO" id="GO:0003677">
    <property type="term" value="F:DNA binding"/>
    <property type="evidence" value="ECO:0007669"/>
    <property type="project" value="InterPro"/>
</dbReference>
<dbReference type="InterPro" id="IPR000212">
    <property type="entry name" value="DNA_helicase_UvrD/REP"/>
</dbReference>
<feature type="domain" description="UvrD-like helicase C-terminal" evidence="12">
    <location>
        <begin position="760"/>
        <end position="1140"/>
    </location>
</feature>
<evidence type="ECO:0000259" key="12">
    <source>
        <dbReference type="PROSITE" id="PS51217"/>
    </source>
</evidence>
<keyword evidence="2 10" id="KW-0547">Nucleotide-binding</keyword>
<evidence type="ECO:0000256" key="4">
    <source>
        <dbReference type="ARBA" id="ARBA00022806"/>
    </source>
</evidence>
<evidence type="ECO:0000313" key="14">
    <source>
        <dbReference type="EMBL" id="KAF9614507.1"/>
    </source>
</evidence>
<gene>
    <name evidence="14" type="ORF">IFM89_018946</name>
</gene>
<comment type="catalytic activity">
    <reaction evidence="7">
        <text>Couples ATP hydrolysis with the unwinding of duplex DNA by translocating in the 3'-5' direction.</text>
        <dbReference type="EC" id="5.6.2.4"/>
    </reaction>
</comment>
<comment type="catalytic activity">
    <reaction evidence="9">
        <text>ATP + H2O = ADP + phosphate + H(+)</text>
        <dbReference type="Rhea" id="RHEA:13065"/>
        <dbReference type="ChEBI" id="CHEBI:15377"/>
        <dbReference type="ChEBI" id="CHEBI:15378"/>
        <dbReference type="ChEBI" id="CHEBI:30616"/>
        <dbReference type="ChEBI" id="CHEBI:43474"/>
        <dbReference type="ChEBI" id="CHEBI:456216"/>
        <dbReference type="EC" id="5.6.2.4"/>
    </reaction>
</comment>
<sequence length="1424" mass="161380">MPYMDEHGGGSFVAVRRIEHTSGCSTHSSSAEAVVGSAAWLGRGLSCVCAQRRDSDARPSFDLTPSQDECLQRLQRRLYVPYDSSNSEHQETLRALWSAAYPGEELSGLISEQWKEMGWQGKDPSTDFRGGGYISVENLLFFARAYPQSFQDLLQKQEGERALWEYPFAVAGVNITFMLIQMLDLEAVKPRTWMGAVFLKFLSENVSAFDILYCMAFKLMDQQWLEMRASYMDFNRSCFKYDPESSSVTPLQIQSSRSFNVHEKRMNKENVITKEQRARISEKFRAAKALLARKRPFHTTSSLDIQKNRDNNETAISRIPLTEVPVNTPSKCGRLMELNSIRPCPKRALRKKVEGGMREYGCNSNLFITPMKQNECGFDDDFDELVLKEIDAICEERSGRKVTEQDPPHIRSDGKMCLDFGTVTMVLESEGTVELRDRVEGSDRTESMNIGNFPPAYSDYLQALNEHQKEAACSDISIPLMIVAGPGSGKTSTMVGRVLMLLNEGIDPSNILAMTFTTAAASEMRDRIGSVAGKEAAKKLTISTFHSFCLQLCRTHADKLGRTPEFLIYGHGQQRRAILETVRLFESKKSMGENLDASKIDQYGDMKCAQYFKDKSKKWEKFVTQAKASGKTPAECRKIGDEIGAMILENYNGILRSCNALDYHDLISCSVNLLTDFPGVREQSQDLWKAMVIDEFQDTSATQYNFLRILASHNHITIVGDEDQSIFSFNGADVSGFDSFRKDFPNHREIRLTKNYRSTRCIVEAASSLIHNNVNRCQMKQVLTDNSCGCKITVKECHNEVAQCAFVVDKILESMSDDSDAKRSFGNIAILYRRQVSGKVFQTAFRDRKIPFNVHGVAFYRKKVMKAIMAMLRTTVPRCDDSAFRQTFKTLLSFEKEEKRKVIDYIDKISTIRKCSFISAARDIFAAKISGTFKRNQLSHGRKVLSTLDIMSKLVHREQSISAVITSVANMLPQKYLLEQRAVVDVDGGKLLNEDNDLRSRGSAENLQFFVLYSSGCRLQPKQIGVKAMKTHVSGCRTQGLLVQPPGPDQQSCWTLTREPPLELLKVLQYLLDDVSNFLANHYSYAEADKNSVVEEEKGCTNVLTSFIDYISMRESENFRSRRQDNRDSVTLTTIHQSKGLEWDTVFIVKANETEIPLLHENNGIVKENAASLEEERRLLYVAMTRARKKLYILYVIVDSSWQLLQPSRFLKEIPIHLREVQTELTSVELQGMHEDLSKVNVKVFDVDPRPEELADVQADAPNLQCIGIVSSESVDLVEACGGDAFLKRFSVEDRAMISHLFHQWAKKKAFEEPKRLLDKIGFVIDERLRIKTNKNKDVLRALKSCLSCAEAFQYAQTEHFQRLRIENAMGSSVATSKQIVTRGFPKERVLICDSIWLITVSHLSELILNSVLQSRSSLLFSRL</sequence>
<dbReference type="SUPFAM" id="SSF52540">
    <property type="entry name" value="P-loop containing nucleoside triphosphate hydrolases"/>
    <property type="match status" value="1"/>
</dbReference>
<evidence type="ECO:0000256" key="5">
    <source>
        <dbReference type="ARBA" id="ARBA00022840"/>
    </source>
</evidence>